<feature type="transmembrane region" description="Helical" evidence="1">
    <location>
        <begin position="31"/>
        <end position="50"/>
    </location>
</feature>
<gene>
    <name evidence="2" type="ORF">P3T76_005533</name>
</gene>
<keyword evidence="1" id="KW-1133">Transmembrane helix</keyword>
<reference evidence="2" key="1">
    <citation type="submission" date="2023-08" db="EMBL/GenBank/DDBJ databases">
        <title>Reference Genome Resource for the Citrus Pathogen Phytophthora citrophthora.</title>
        <authorList>
            <person name="Moller H."/>
            <person name="Coetzee B."/>
            <person name="Rose L.J."/>
            <person name="Van Niekerk J.M."/>
        </authorList>
    </citation>
    <scope>NUCLEOTIDE SEQUENCE</scope>
    <source>
        <strain evidence="2">STE-U-9442</strain>
    </source>
</reference>
<dbReference type="EMBL" id="JASMQC010000008">
    <property type="protein sequence ID" value="KAK1942896.1"/>
    <property type="molecule type" value="Genomic_DNA"/>
</dbReference>
<keyword evidence="3" id="KW-1185">Reference proteome</keyword>
<proteinExistence type="predicted"/>
<keyword evidence="1" id="KW-0472">Membrane</keyword>
<comment type="caution">
    <text evidence="2">The sequence shown here is derived from an EMBL/GenBank/DDBJ whole genome shotgun (WGS) entry which is preliminary data.</text>
</comment>
<keyword evidence="1" id="KW-0812">Transmembrane</keyword>
<accession>A0AAD9GR16</accession>
<dbReference type="AlphaFoldDB" id="A0AAD9GR16"/>
<dbReference type="Proteomes" id="UP001259832">
    <property type="component" value="Unassembled WGS sequence"/>
</dbReference>
<organism evidence="2 3">
    <name type="scientific">Phytophthora citrophthora</name>
    <dbReference type="NCBI Taxonomy" id="4793"/>
    <lineage>
        <taxon>Eukaryota</taxon>
        <taxon>Sar</taxon>
        <taxon>Stramenopiles</taxon>
        <taxon>Oomycota</taxon>
        <taxon>Peronosporomycetes</taxon>
        <taxon>Peronosporales</taxon>
        <taxon>Peronosporaceae</taxon>
        <taxon>Phytophthora</taxon>
    </lineage>
</organism>
<evidence type="ECO:0000313" key="2">
    <source>
        <dbReference type="EMBL" id="KAK1942896.1"/>
    </source>
</evidence>
<name>A0AAD9GR16_9STRA</name>
<sequence length="475" mass="52724">MDEGENRDKACESKPVHRSPKLSIKVAKSRFGLRVAVLCVVIGVFTVFAVEGIELPETVYDAVGSSTNADNRSEVYNFRSGLCMAFFEVFIAWWIEKFQPTFIVFLHNWLWPPNDSSTPSKFTYHCRSAVIIVAPVAVVLTLGNSIRGFQATPTTVGYNSTMILDDFKKSQSNLERLQAEAVSLHPGERRPTDTILKSAVLQKSTPFGFVKNGACTQENSSMTYAGQSLAPMDVDDFAFTDVVYGFYTNEWNTEVNFMNTSSDANYSFTYAEARGNSIWPKEFDFSNMLNLFFHGSVMVDRAIANSEQRQHYCTLSDGRNDLDKTPDSSISTDEWTYDDGGYRICQGPVTSLFTLVNAAAEMTSESINDLSDVVIKTLDVSFPSAFELNATKISMEKRNLTEQIQVEALTIDVVLKTSTKYGLPVCEFYHIPCEDSQVKKQPVPGSNDTVDLSPCTFGISSVPVSVGTRLVPFST</sequence>
<evidence type="ECO:0000313" key="3">
    <source>
        <dbReference type="Proteomes" id="UP001259832"/>
    </source>
</evidence>
<evidence type="ECO:0000256" key="1">
    <source>
        <dbReference type="SAM" id="Phobius"/>
    </source>
</evidence>
<protein>
    <submittedName>
        <fullName evidence="2">Uncharacterized protein</fullName>
    </submittedName>
</protein>